<accession>A0ABX2VX72</accession>
<reference evidence="2" key="1">
    <citation type="journal article" date="2015" name="PLoS Genet.">
        <title>The dynamic genome and transcriptome of the human fungal pathogen Blastomyces and close relative Emmonsia.</title>
        <authorList>
            <person name="Munoz J.F."/>
            <person name="Gauthier G.M."/>
            <person name="Desjardins C.A."/>
            <person name="Gallo J.E."/>
            <person name="Holder J."/>
            <person name="Sullivan T.D."/>
            <person name="Marty A.J."/>
            <person name="Carmen J.C."/>
            <person name="Chen Z."/>
            <person name="Ding L."/>
            <person name="Gujja S."/>
            <person name="Magrini V."/>
            <person name="Misas E."/>
            <person name="Mitreva M."/>
            <person name="Priest M."/>
            <person name="Saif S."/>
            <person name="Whiston E.A."/>
            <person name="Young S."/>
            <person name="Zeng Q."/>
            <person name="Goldman W.E."/>
            <person name="Mardis E.R."/>
            <person name="Taylor J.W."/>
            <person name="McEwen J.G."/>
            <person name="Clay O.K."/>
            <person name="Klein B.S."/>
            <person name="Cuomo C.A."/>
        </authorList>
    </citation>
    <scope>NUCLEOTIDE SEQUENCE [LARGE SCALE GENOMIC DNA]</scope>
    <source>
        <strain evidence="2">ER-3 / ATCC MYA-2586</strain>
    </source>
</reference>
<protein>
    <submittedName>
        <fullName evidence="1">Uncharacterized protein</fullName>
    </submittedName>
</protein>
<name>A0ABX2VX72_AJEDR</name>
<organism evidence="1 2">
    <name type="scientific">Ajellomyces dermatitidis (strain ER-3 / ATCC MYA-2586)</name>
    <name type="common">Blastomyces dermatitidis</name>
    <dbReference type="NCBI Taxonomy" id="559297"/>
    <lineage>
        <taxon>Eukaryota</taxon>
        <taxon>Fungi</taxon>
        <taxon>Dikarya</taxon>
        <taxon>Ascomycota</taxon>
        <taxon>Pezizomycotina</taxon>
        <taxon>Eurotiomycetes</taxon>
        <taxon>Eurotiomycetidae</taxon>
        <taxon>Onygenales</taxon>
        <taxon>Ajellomycetaceae</taxon>
        <taxon>Blastomyces</taxon>
    </lineage>
</organism>
<dbReference type="GeneID" id="69032111"/>
<dbReference type="EMBL" id="EQ999978">
    <property type="protein sequence ID" value="OAT01742.1"/>
    <property type="molecule type" value="Genomic_DNA"/>
</dbReference>
<evidence type="ECO:0000313" key="1">
    <source>
        <dbReference type="EMBL" id="OAT01742.1"/>
    </source>
</evidence>
<dbReference type="Proteomes" id="UP000002039">
    <property type="component" value="Unassembled WGS sequence"/>
</dbReference>
<dbReference type="RefSeq" id="XP_045281469.1">
    <property type="nucleotide sequence ID" value="XM_045426364.1"/>
</dbReference>
<evidence type="ECO:0000313" key="2">
    <source>
        <dbReference type="Proteomes" id="UP000002039"/>
    </source>
</evidence>
<sequence>MNIIKELATLHVKENDYLAFQRRFRYLIACHKELASDPEDFYHDLFLVGLKDHQKPFIKTRLDDFYATGQDPIHNIDIEDLMKQLTNRTSKSKDERPKPQ</sequence>
<gene>
    <name evidence="1" type="ORF">BDCG_17219</name>
</gene>
<proteinExistence type="predicted"/>
<keyword evidence="2" id="KW-1185">Reference proteome</keyword>